<organism evidence="1 2">
    <name type="scientific">Desulfobacca acetoxidans (strain ATCC 700848 / DSM 11109 / ASRB2)</name>
    <dbReference type="NCBI Taxonomy" id="880072"/>
    <lineage>
        <taxon>Bacteria</taxon>
        <taxon>Pseudomonadati</taxon>
        <taxon>Thermodesulfobacteriota</taxon>
        <taxon>Desulfobaccia</taxon>
        <taxon>Desulfobaccales</taxon>
        <taxon>Desulfobaccaceae</taxon>
        <taxon>Desulfobacca</taxon>
    </lineage>
</organism>
<dbReference type="STRING" id="880072.Desac_1817"/>
<dbReference type="Proteomes" id="UP000000483">
    <property type="component" value="Chromosome"/>
</dbReference>
<dbReference type="eggNOG" id="COG3299">
    <property type="taxonomic scope" value="Bacteria"/>
</dbReference>
<accession>F2NI31</accession>
<proteinExistence type="predicted"/>
<evidence type="ECO:0008006" key="3">
    <source>
        <dbReference type="Google" id="ProtNLM"/>
    </source>
</evidence>
<dbReference type="EMBL" id="CP002629">
    <property type="protein sequence ID" value="AEB09657.1"/>
    <property type="molecule type" value="Genomic_DNA"/>
</dbReference>
<reference evidence="1 2" key="1">
    <citation type="journal article" date="2011" name="Stand. Genomic Sci.">
        <title>Complete genome sequence of the acetate-degrading sulfate reducer Desulfobacca acetoxidans type strain (ASRB2).</title>
        <authorList>
            <person name="Goker M."/>
            <person name="Teshima H."/>
            <person name="Lapidus A."/>
            <person name="Nolan M."/>
            <person name="Lucas S."/>
            <person name="Hammon N."/>
            <person name="Deshpande S."/>
            <person name="Cheng J.F."/>
            <person name="Tapia R."/>
            <person name="Han C."/>
            <person name="Goodwin L."/>
            <person name="Pitluck S."/>
            <person name="Huntemann M."/>
            <person name="Liolios K."/>
            <person name="Ivanova N."/>
            <person name="Pagani I."/>
            <person name="Mavromatis K."/>
            <person name="Ovchinikova G."/>
            <person name="Pati A."/>
            <person name="Chen A."/>
            <person name="Palaniappan K."/>
            <person name="Land M."/>
            <person name="Hauser L."/>
            <person name="Brambilla E.M."/>
            <person name="Rohde M."/>
            <person name="Spring S."/>
            <person name="Detter J.C."/>
            <person name="Woyke T."/>
            <person name="Bristow J."/>
            <person name="Eisen J.A."/>
            <person name="Markowitz V."/>
            <person name="Hugenholtz P."/>
            <person name="Kyrpides N.C."/>
            <person name="Klenk H.P."/>
        </authorList>
    </citation>
    <scope>NUCLEOTIDE SEQUENCE [LARGE SCALE GENOMIC DNA]</scope>
    <source>
        <strain evidence="2">ATCC 700848 / DSM 11109 / ASRB2</strain>
    </source>
</reference>
<name>F2NI31_DESAR</name>
<evidence type="ECO:0000313" key="2">
    <source>
        <dbReference type="Proteomes" id="UP000000483"/>
    </source>
</evidence>
<dbReference type="AlphaFoldDB" id="F2NI31"/>
<protein>
    <recommendedName>
        <fullName evidence="3">Baseplate protein J-like domain-containing protein</fullName>
    </recommendedName>
</protein>
<gene>
    <name evidence="1" type="ordered locus">Desac_1817</name>
</gene>
<keyword evidence="2" id="KW-1185">Reference proteome</keyword>
<dbReference type="OrthoDB" id="266253at2"/>
<reference evidence="2" key="2">
    <citation type="submission" date="2011-03" db="EMBL/GenBank/DDBJ databases">
        <title>The complete genome of Desulfobacca acetoxidans DSM 11109.</title>
        <authorList>
            <consortium name="US DOE Joint Genome Institute (JGI-PGF)"/>
            <person name="Lucas S."/>
            <person name="Copeland A."/>
            <person name="Lapidus A."/>
            <person name="Bruce D."/>
            <person name="Goodwin L."/>
            <person name="Pitluck S."/>
            <person name="Peters L."/>
            <person name="Kyrpides N."/>
            <person name="Mavromatis K."/>
            <person name="Ivanova N."/>
            <person name="Ovchinnikova G."/>
            <person name="Teshima H."/>
            <person name="Detter J.C."/>
            <person name="Han C."/>
            <person name="Land M."/>
            <person name="Hauser L."/>
            <person name="Markowitz V."/>
            <person name="Cheng J.-F."/>
            <person name="Hugenholtz P."/>
            <person name="Woyke T."/>
            <person name="Wu D."/>
            <person name="Spring S."/>
            <person name="Schueler E."/>
            <person name="Brambilla E."/>
            <person name="Klenk H.-P."/>
            <person name="Eisen J.A."/>
        </authorList>
    </citation>
    <scope>NUCLEOTIDE SEQUENCE [LARGE SCALE GENOMIC DNA]</scope>
    <source>
        <strain evidence="2">ATCC 700848 / DSM 11109 / ASRB2</strain>
    </source>
</reference>
<dbReference type="HOGENOM" id="CLU_354459_0_0_7"/>
<dbReference type="RefSeq" id="WP_013706766.1">
    <property type="nucleotide sequence ID" value="NC_015388.1"/>
</dbReference>
<dbReference type="KEGG" id="dao:Desac_1817"/>
<sequence>MTAHALYPGRPQEPAQIKIAPGLKMILTSRQIGIFPAFRAALLGDASRETALRRANWLGRDVEDFGVMLAEMFAYVCDVLAFYDGFIANESYIRTALRLNAIRTLTGLIGYIPRPAVAAMVDLALSLEGRLPVTVPVGAAFRSASFLTVQGEEKPQVFTALASGTFHPLRARFTLLPQPKEKLAGASGSTLLTGSLSCQRGSVTVKADDPILVRTGTSHAAALVKQIENTEDAAGYPITRVKFGSTLKLLGGTPIVDTAMQRPTGTAYVKSADYVYVDGLGYRYKNVYLDALYPSIKPGDLVLLRRGVFVRWFTVSSVSTYNWTVQSAQTISSTYDGKTLTTTVPAVKTPVTRLVLDTHWDEAARCAPEDTAMWSGTAVTDCTFYFGMHTAGRIVGEAEAKIGAQDSLKVREKVEAVAAEYQPERFILRDLDENAVSLGGALSTNGILTVSEADSWGAGLTPPVSLYGAILRARRGEKVTAEVLGIGDGSIANQTFRLRKKPLTYLDAPESELGVRSTLKIYVDGVKWREVPRFYGRGGEERIYIVRQDEKGDSLITFGDGEHGMRLKTGTHVVGHYYFGAGKATPPARTITQMVTPVKGVTALVNPLGAFGGADAESLADIKQYAPRSALMLGRAVSLVDYEAVAAASNGVRSARAEWRWSGVQQRPVVKIWYIGAGDVGSLIKQRLTTVSAEGVPFEVEAAKVIKAWLHVSLEIDPDYLNDMVTGEVVRVLTAALAPEKVGIGAALVRSKVLALAAGVEGVVAPQGLYINGYPYLKPGYRPPMGTYVEFVKITAGV</sequence>
<evidence type="ECO:0000313" key="1">
    <source>
        <dbReference type="EMBL" id="AEB09657.1"/>
    </source>
</evidence>